<evidence type="ECO:0000256" key="3">
    <source>
        <dbReference type="SAM" id="SignalP"/>
    </source>
</evidence>
<evidence type="ECO:0000313" key="4">
    <source>
        <dbReference type="EMBL" id="SIT17182.1"/>
    </source>
</evidence>
<evidence type="ECO:0008006" key="6">
    <source>
        <dbReference type="Google" id="ProtNLM"/>
    </source>
</evidence>
<keyword evidence="2" id="KW-0812">Transmembrane</keyword>
<feature type="compositionally biased region" description="Pro residues" evidence="1">
    <location>
        <begin position="68"/>
        <end position="99"/>
    </location>
</feature>
<evidence type="ECO:0000313" key="5">
    <source>
        <dbReference type="Proteomes" id="UP000186141"/>
    </source>
</evidence>
<dbReference type="AlphaFoldDB" id="A0A1N7Q2V3"/>
<keyword evidence="3" id="KW-0732">Signal</keyword>
<feature type="region of interest" description="Disordered" evidence="1">
    <location>
        <begin position="58"/>
        <end position="136"/>
    </location>
</feature>
<dbReference type="RefSeq" id="WP_076533042.1">
    <property type="nucleotide sequence ID" value="NZ_BMEH01000007.1"/>
</dbReference>
<gene>
    <name evidence="4" type="ORF">SAMN05421774_10722</name>
</gene>
<organism evidence="4 5">
    <name type="scientific">Gemmobacter megaterium</name>
    <dbReference type="NCBI Taxonomy" id="1086013"/>
    <lineage>
        <taxon>Bacteria</taxon>
        <taxon>Pseudomonadati</taxon>
        <taxon>Pseudomonadota</taxon>
        <taxon>Alphaproteobacteria</taxon>
        <taxon>Rhodobacterales</taxon>
        <taxon>Paracoccaceae</taxon>
        <taxon>Gemmobacter</taxon>
    </lineage>
</organism>
<dbReference type="EMBL" id="FTOT01000007">
    <property type="protein sequence ID" value="SIT17182.1"/>
    <property type="molecule type" value="Genomic_DNA"/>
</dbReference>
<feature type="signal peptide" evidence="3">
    <location>
        <begin position="1"/>
        <end position="29"/>
    </location>
</feature>
<name>A0A1N7Q2V3_9RHOB</name>
<sequence length="136" mass="14740">MTLFRPATRKIVSALGAAAIAMGAMTATALPARANSDDVMKVIAGVAAIAIIGSALNDSNRHRQPAPVMRPEPPRPHPGWRPAPPPRHGWHHPQPPRPPVVQYRPHPCGPYGCARAGHGQPPRHGWKDPRPYRPSR</sequence>
<evidence type="ECO:0000256" key="2">
    <source>
        <dbReference type="SAM" id="Phobius"/>
    </source>
</evidence>
<keyword evidence="2" id="KW-0472">Membrane</keyword>
<protein>
    <recommendedName>
        <fullName evidence="6">Secreted protein</fullName>
    </recommendedName>
</protein>
<dbReference type="Proteomes" id="UP000186141">
    <property type="component" value="Unassembled WGS sequence"/>
</dbReference>
<dbReference type="STRING" id="1086013.SAMN05421774_10722"/>
<keyword evidence="2" id="KW-1133">Transmembrane helix</keyword>
<evidence type="ECO:0000256" key="1">
    <source>
        <dbReference type="SAM" id="MobiDB-lite"/>
    </source>
</evidence>
<feature type="transmembrane region" description="Helical" evidence="2">
    <location>
        <begin position="39"/>
        <end position="56"/>
    </location>
</feature>
<accession>A0A1N7Q2V3</accession>
<feature type="compositionally biased region" description="Basic and acidic residues" evidence="1">
    <location>
        <begin position="125"/>
        <end position="136"/>
    </location>
</feature>
<proteinExistence type="predicted"/>
<reference evidence="4 5" key="1">
    <citation type="submission" date="2017-01" db="EMBL/GenBank/DDBJ databases">
        <authorList>
            <person name="Mah S.A."/>
            <person name="Swanson W.J."/>
            <person name="Moy G.W."/>
            <person name="Vacquier V.D."/>
        </authorList>
    </citation>
    <scope>NUCLEOTIDE SEQUENCE [LARGE SCALE GENOMIC DNA]</scope>
    <source>
        <strain evidence="4 5">DSM 26375</strain>
    </source>
</reference>
<feature type="chain" id="PRO_5013088708" description="Secreted protein" evidence="3">
    <location>
        <begin position="30"/>
        <end position="136"/>
    </location>
</feature>
<keyword evidence="5" id="KW-1185">Reference proteome</keyword>